<feature type="region of interest" description="Disordered" evidence="1">
    <location>
        <begin position="27"/>
        <end position="46"/>
    </location>
</feature>
<feature type="compositionally biased region" description="Polar residues" evidence="1">
    <location>
        <begin position="34"/>
        <end position="43"/>
    </location>
</feature>
<accession>A0A0J8RB11</accession>
<sequence>MTHAEVQPISQSAAALAALSDAQPGWWGDRRRVPQQQAGQSRSPLPFHRTDWSAEWGAPAISECFFILQMAGNPDSRTSRRSSPLLDPNPIHVAAKHMAAASPSHPFLVAFSRLRAVRQSGERPFHCVPAHSSSTSTISAMSAMSAMSAILPSTRNWRGFEKEVTPIDFVVLKRYPRSDSLLKKLGLRLLGKIFLQILFLRLRPPNLNPLQGDLCLPTWEAGPDHSNNRRPIARFCHLV</sequence>
<dbReference type="AlphaFoldDB" id="A0A0J8RB11"/>
<dbReference type="Proteomes" id="UP000054559">
    <property type="component" value="Unassembled WGS sequence"/>
</dbReference>
<evidence type="ECO:0000313" key="2">
    <source>
        <dbReference type="EMBL" id="KMU81078.1"/>
    </source>
</evidence>
<dbReference type="EMBL" id="DS268125">
    <property type="protein sequence ID" value="KMU81078.1"/>
    <property type="molecule type" value="Genomic_DNA"/>
</dbReference>
<evidence type="ECO:0000256" key="1">
    <source>
        <dbReference type="SAM" id="MobiDB-lite"/>
    </source>
</evidence>
<organism evidence="2 3">
    <name type="scientific">Coccidioides immitis RMSCC 3703</name>
    <dbReference type="NCBI Taxonomy" id="454286"/>
    <lineage>
        <taxon>Eukaryota</taxon>
        <taxon>Fungi</taxon>
        <taxon>Dikarya</taxon>
        <taxon>Ascomycota</taxon>
        <taxon>Pezizomycotina</taxon>
        <taxon>Eurotiomycetes</taxon>
        <taxon>Eurotiomycetidae</taxon>
        <taxon>Onygenales</taxon>
        <taxon>Onygenaceae</taxon>
        <taxon>Coccidioides</taxon>
    </lineage>
</organism>
<protein>
    <submittedName>
        <fullName evidence="2">Uncharacterized protein</fullName>
    </submittedName>
</protein>
<proteinExistence type="predicted"/>
<gene>
    <name evidence="2" type="ORF">CISG_02457</name>
</gene>
<evidence type="ECO:0000313" key="3">
    <source>
        <dbReference type="Proteomes" id="UP000054559"/>
    </source>
</evidence>
<reference evidence="3" key="1">
    <citation type="journal article" date="2010" name="Genome Res.">
        <title>Population genomic sequencing of Coccidioides fungi reveals recent hybridization and transposon control.</title>
        <authorList>
            <person name="Neafsey D.E."/>
            <person name="Barker B.M."/>
            <person name="Sharpton T.J."/>
            <person name="Stajich J.E."/>
            <person name="Park D.J."/>
            <person name="Whiston E."/>
            <person name="Hung C.-Y."/>
            <person name="McMahan C."/>
            <person name="White J."/>
            <person name="Sykes S."/>
            <person name="Heiman D."/>
            <person name="Young S."/>
            <person name="Zeng Q."/>
            <person name="Abouelleil A."/>
            <person name="Aftuck L."/>
            <person name="Bessette D."/>
            <person name="Brown A."/>
            <person name="FitzGerald M."/>
            <person name="Lui A."/>
            <person name="Macdonald J.P."/>
            <person name="Priest M."/>
            <person name="Orbach M.J."/>
            <person name="Galgiani J.N."/>
            <person name="Kirkland T.N."/>
            <person name="Cole G.T."/>
            <person name="Birren B.W."/>
            <person name="Henn M.R."/>
            <person name="Taylor J.W."/>
            <person name="Rounsley S.D."/>
        </authorList>
    </citation>
    <scope>NUCLEOTIDE SEQUENCE [LARGE SCALE GENOMIC DNA]</scope>
    <source>
        <strain evidence="3">RMSCC 3703</strain>
    </source>
</reference>
<name>A0A0J8RB11_COCIT</name>